<feature type="non-terminal residue" evidence="3">
    <location>
        <position position="228"/>
    </location>
</feature>
<evidence type="ECO:0000259" key="2">
    <source>
        <dbReference type="Pfam" id="PF17838"/>
    </source>
</evidence>
<organism evidence="3 4">
    <name type="scientific">Goodea atripinnis</name>
    <dbReference type="NCBI Taxonomy" id="208336"/>
    <lineage>
        <taxon>Eukaryota</taxon>
        <taxon>Metazoa</taxon>
        <taxon>Chordata</taxon>
        <taxon>Craniata</taxon>
        <taxon>Vertebrata</taxon>
        <taxon>Euteleostomi</taxon>
        <taxon>Actinopterygii</taxon>
        <taxon>Neopterygii</taxon>
        <taxon>Teleostei</taxon>
        <taxon>Neoteleostei</taxon>
        <taxon>Acanthomorphata</taxon>
        <taxon>Ovalentaria</taxon>
        <taxon>Atherinomorphae</taxon>
        <taxon>Cyprinodontiformes</taxon>
        <taxon>Goodeidae</taxon>
        <taxon>Goodea</taxon>
    </lineage>
</organism>
<evidence type="ECO:0000256" key="1">
    <source>
        <dbReference type="ARBA" id="ARBA00022658"/>
    </source>
</evidence>
<dbReference type="PANTHER" id="PTHR13944:SF23">
    <property type="entry name" value="RHO GUANINE NUCLEOTIDE EXCHANGE FACTOR 18"/>
    <property type="match status" value="1"/>
</dbReference>
<dbReference type="InterPro" id="IPR051632">
    <property type="entry name" value="Rho_GEF"/>
</dbReference>
<dbReference type="Gene3D" id="2.30.29.30">
    <property type="entry name" value="Pleckstrin-homology domain (PH domain)/Phosphotyrosine-binding domain (PTB)"/>
    <property type="match status" value="1"/>
</dbReference>
<keyword evidence="4" id="KW-1185">Reference proteome</keyword>
<dbReference type="Proteomes" id="UP001476798">
    <property type="component" value="Unassembled WGS sequence"/>
</dbReference>
<sequence length="228" mass="25778">MDELDGQRVKLFTDDPGLWAPSLAEAINLEGQLVATSEMKGSAVLTSVCVSPDCHYAQLQADLEWDAHNLEAESWSLAVDQNYLMSMNKEAGKRQDVIYGTLKQKLIQNVCKPGYDAWLEKLFPSVEVLLSLHMHFFNFLKLRQKQSQDEENPNNFCIAQLGDILINQDNKPPVIFLQRVIVREVAHEEKGMYIICASTSGLAGMYELHTGSKDECQTWMNLIREAVD</sequence>
<reference evidence="3 4" key="1">
    <citation type="submission" date="2021-06" db="EMBL/GenBank/DDBJ databases">
        <authorList>
            <person name="Palmer J.M."/>
        </authorList>
    </citation>
    <scope>NUCLEOTIDE SEQUENCE [LARGE SCALE GENOMIC DNA]</scope>
    <source>
        <strain evidence="3 4">GA_2019</strain>
        <tissue evidence="3">Muscle</tissue>
    </source>
</reference>
<dbReference type="InterPro" id="IPR011993">
    <property type="entry name" value="PH-like_dom_sf"/>
</dbReference>
<accession>A0ABV0MEA5</accession>
<name>A0ABV0MEA5_9TELE</name>
<dbReference type="InterPro" id="IPR041020">
    <property type="entry name" value="PH_16"/>
</dbReference>
<keyword evidence="1" id="KW-0344">Guanine-nucleotide releasing factor</keyword>
<gene>
    <name evidence="3" type="ORF">GOODEAATRI_002062</name>
</gene>
<evidence type="ECO:0000313" key="4">
    <source>
        <dbReference type="Proteomes" id="UP001476798"/>
    </source>
</evidence>
<dbReference type="Pfam" id="PF17838">
    <property type="entry name" value="PH_16"/>
    <property type="match status" value="1"/>
</dbReference>
<dbReference type="InterPro" id="IPR035899">
    <property type="entry name" value="DBL_dom_sf"/>
</dbReference>
<proteinExistence type="predicted"/>
<evidence type="ECO:0000313" key="3">
    <source>
        <dbReference type="EMBL" id="MEQ2157455.1"/>
    </source>
</evidence>
<dbReference type="SUPFAM" id="SSF50729">
    <property type="entry name" value="PH domain-like"/>
    <property type="match status" value="1"/>
</dbReference>
<dbReference type="PANTHER" id="PTHR13944">
    <property type="entry name" value="AGAP007712-PA"/>
    <property type="match status" value="1"/>
</dbReference>
<dbReference type="SUPFAM" id="SSF48065">
    <property type="entry name" value="DBL homology domain (DH-domain)"/>
    <property type="match status" value="1"/>
</dbReference>
<feature type="domain" description="ARHGEF1-like PH" evidence="2">
    <location>
        <begin position="154"/>
        <end position="228"/>
    </location>
</feature>
<protein>
    <recommendedName>
        <fullName evidence="2">ARHGEF1-like PH domain-containing protein</fullName>
    </recommendedName>
</protein>
<dbReference type="EMBL" id="JAHRIO010000069">
    <property type="protein sequence ID" value="MEQ2157455.1"/>
    <property type="molecule type" value="Genomic_DNA"/>
</dbReference>
<comment type="caution">
    <text evidence="3">The sequence shown here is derived from an EMBL/GenBank/DDBJ whole genome shotgun (WGS) entry which is preliminary data.</text>
</comment>